<evidence type="ECO:0000313" key="2">
    <source>
        <dbReference type="EMBL" id="KUG15806.1"/>
    </source>
</evidence>
<organism evidence="2">
    <name type="scientific">hydrocarbon metagenome</name>
    <dbReference type="NCBI Taxonomy" id="938273"/>
    <lineage>
        <taxon>unclassified sequences</taxon>
        <taxon>metagenomes</taxon>
        <taxon>ecological metagenomes</taxon>
    </lineage>
</organism>
<dbReference type="PANTHER" id="PTHR35090:SF2">
    <property type="entry name" value="ARSR FAMILY TRANSCRIPTIONAL REGULATOR"/>
    <property type="match status" value="1"/>
</dbReference>
<dbReference type="Gene3D" id="3.30.1380.20">
    <property type="entry name" value="Trafficking protein particle complex subunit 3"/>
    <property type="match status" value="2"/>
</dbReference>
<evidence type="ECO:0000259" key="1">
    <source>
        <dbReference type="SMART" id="SM00989"/>
    </source>
</evidence>
<feature type="domain" description="4-vinyl reductase 4VR" evidence="1">
    <location>
        <begin position="307"/>
        <end position="369"/>
    </location>
</feature>
<reference evidence="2" key="1">
    <citation type="journal article" date="2015" name="Proc. Natl. Acad. Sci. U.S.A.">
        <title>Networks of energetic and metabolic interactions define dynamics in microbial communities.</title>
        <authorList>
            <person name="Embree M."/>
            <person name="Liu J.K."/>
            <person name="Al-Bassam M.M."/>
            <person name="Zengler K."/>
        </authorList>
    </citation>
    <scope>NUCLEOTIDE SEQUENCE</scope>
</reference>
<gene>
    <name evidence="2" type="ORF">ASZ90_014528</name>
</gene>
<feature type="domain" description="4-vinyl reductase 4VR" evidence="1">
    <location>
        <begin position="125"/>
        <end position="187"/>
    </location>
</feature>
<dbReference type="SMART" id="SM00989">
    <property type="entry name" value="V4R"/>
    <property type="match status" value="2"/>
</dbReference>
<dbReference type="AlphaFoldDB" id="A0A0W8F4Z5"/>
<name>A0A0W8F4Z5_9ZZZZ</name>
<dbReference type="SUPFAM" id="SSF111126">
    <property type="entry name" value="Ligand-binding domain in the NO signalling and Golgi transport"/>
    <property type="match status" value="2"/>
</dbReference>
<dbReference type="Pfam" id="PF02830">
    <property type="entry name" value="V4R"/>
    <property type="match status" value="2"/>
</dbReference>
<comment type="caution">
    <text evidence="2">The sequence shown here is derived from an EMBL/GenBank/DDBJ whole genome shotgun (WGS) entry which is preliminary data.</text>
</comment>
<dbReference type="PANTHER" id="PTHR35090">
    <property type="entry name" value="DNA-DIRECTED RNA POLYMERASE SUBUNIT I"/>
    <property type="match status" value="1"/>
</dbReference>
<accession>A0A0W8F4Z5</accession>
<dbReference type="EMBL" id="LNQE01001529">
    <property type="protein sequence ID" value="KUG15806.1"/>
    <property type="molecule type" value="Genomic_DNA"/>
</dbReference>
<sequence length="374" mass="42054">MERKKIVKEDFEAIITGKKDIREYMSLDPATGTALYFGVPTASNPDYLTRALYEMYEASLNRKLAVQAVRTLYRSVGLGSVGLSNFLKKLGMNLSPAEFLMLVFTLQHQQGWGGPVTLVEQSDKRIVIRTKQTFESEVMKGWNMPVCGLHRGWIEGVLTAVTGRNWFCLETKCHAQGDDCCEFVADQTESSWKWKAQAIVNGDSAITEYIDHKPIEGKIKLIDDPVVMMPGFIFKSMMNSLAKTMGEIPAGGVNYRAYMDMGRENVVHYRKMGIDKPTILADMSFTFFSQMGWFRIVAMDWNEEAKTKTITLDETIESESLGMTGKNVCYCTAGLLAGIVEGAFGIKVRGREVRCRSKGDEHCVFEIKNRLEEA</sequence>
<protein>
    <recommendedName>
        <fullName evidence="1">4-vinyl reductase 4VR domain-containing protein</fullName>
    </recommendedName>
</protein>
<dbReference type="InterPro" id="IPR004096">
    <property type="entry name" value="V4R"/>
</dbReference>
<proteinExistence type="predicted"/>
<dbReference type="InterPro" id="IPR024096">
    <property type="entry name" value="NO_sig/Golgi_transp_ligand-bd"/>
</dbReference>